<feature type="compositionally biased region" description="Low complexity" evidence="1">
    <location>
        <begin position="263"/>
        <end position="319"/>
    </location>
</feature>
<dbReference type="InterPro" id="IPR036779">
    <property type="entry name" value="LysM_dom_sf"/>
</dbReference>
<feature type="transmembrane region" description="Helical" evidence="2">
    <location>
        <begin position="330"/>
        <end position="352"/>
    </location>
</feature>
<feature type="transmembrane region" description="Helical" evidence="2">
    <location>
        <begin position="62"/>
        <end position="88"/>
    </location>
</feature>
<feature type="region of interest" description="Disordered" evidence="1">
    <location>
        <begin position="711"/>
        <end position="790"/>
    </location>
</feature>
<proteinExistence type="predicted"/>
<dbReference type="InterPro" id="IPR018392">
    <property type="entry name" value="LysM"/>
</dbReference>
<dbReference type="Proteomes" id="UP000292564">
    <property type="component" value="Unassembled WGS sequence"/>
</dbReference>
<dbReference type="PANTHER" id="PTHR34700:SF4">
    <property type="entry name" value="PHAGE-LIKE ELEMENT PBSX PROTEIN XKDP"/>
    <property type="match status" value="1"/>
</dbReference>
<feature type="compositionally biased region" description="Polar residues" evidence="1">
    <location>
        <begin position="752"/>
        <end position="762"/>
    </location>
</feature>
<gene>
    <name evidence="4" type="ORF">EV385_6709</name>
</gene>
<dbReference type="Gene3D" id="1.10.10.10">
    <property type="entry name" value="Winged helix-like DNA-binding domain superfamily/Winged helix DNA-binding domain"/>
    <property type="match status" value="1"/>
</dbReference>
<feature type="compositionally biased region" description="Low complexity" evidence="1">
    <location>
        <begin position="246"/>
        <end position="255"/>
    </location>
</feature>
<dbReference type="EMBL" id="SHKY01000002">
    <property type="protein sequence ID" value="RZU46633.1"/>
    <property type="molecule type" value="Genomic_DNA"/>
</dbReference>
<organism evidence="4 5">
    <name type="scientific">Krasilnikovia cinnamomea</name>
    <dbReference type="NCBI Taxonomy" id="349313"/>
    <lineage>
        <taxon>Bacteria</taxon>
        <taxon>Bacillati</taxon>
        <taxon>Actinomycetota</taxon>
        <taxon>Actinomycetes</taxon>
        <taxon>Micromonosporales</taxon>
        <taxon>Micromonosporaceae</taxon>
        <taxon>Krasilnikovia</taxon>
    </lineage>
</organism>
<dbReference type="RefSeq" id="WP_130513821.1">
    <property type="nucleotide sequence ID" value="NZ_SHKY01000002.1"/>
</dbReference>
<name>A0A4Q7Z9T6_9ACTN</name>
<keyword evidence="2" id="KW-0812">Transmembrane</keyword>
<feature type="domain" description="LysM" evidence="3">
    <location>
        <begin position="179"/>
        <end position="228"/>
    </location>
</feature>
<feature type="compositionally biased region" description="Acidic residues" evidence="1">
    <location>
        <begin position="724"/>
        <end position="734"/>
    </location>
</feature>
<evidence type="ECO:0000313" key="4">
    <source>
        <dbReference type="EMBL" id="RZU46633.1"/>
    </source>
</evidence>
<dbReference type="InterPro" id="IPR036388">
    <property type="entry name" value="WH-like_DNA-bd_sf"/>
</dbReference>
<dbReference type="AlphaFoldDB" id="A0A4Q7Z9T6"/>
<feature type="region of interest" description="Disordered" evidence="1">
    <location>
        <begin position="356"/>
        <end position="376"/>
    </location>
</feature>
<dbReference type="PANTHER" id="PTHR34700">
    <property type="entry name" value="POTASSIUM BINDING PROTEIN KBP"/>
    <property type="match status" value="1"/>
</dbReference>
<dbReference type="Pfam" id="PF01476">
    <property type="entry name" value="LysM"/>
    <property type="match status" value="1"/>
</dbReference>
<dbReference type="Gene3D" id="3.10.350.10">
    <property type="entry name" value="LysM domain"/>
    <property type="match status" value="1"/>
</dbReference>
<dbReference type="SUPFAM" id="SSF54106">
    <property type="entry name" value="LysM domain"/>
    <property type="match status" value="1"/>
</dbReference>
<evidence type="ECO:0000259" key="3">
    <source>
        <dbReference type="PROSITE" id="PS51782"/>
    </source>
</evidence>
<dbReference type="InterPro" id="IPR052196">
    <property type="entry name" value="Bact_Kbp"/>
</dbReference>
<evidence type="ECO:0000256" key="1">
    <source>
        <dbReference type="SAM" id="MobiDB-lite"/>
    </source>
</evidence>
<protein>
    <submittedName>
        <fullName evidence="4">LysM domain-containing protein</fullName>
    </submittedName>
</protein>
<evidence type="ECO:0000256" key="2">
    <source>
        <dbReference type="SAM" id="Phobius"/>
    </source>
</evidence>
<comment type="caution">
    <text evidence="4">The sequence shown here is derived from an EMBL/GenBank/DDBJ whole genome shotgun (WGS) entry which is preliminary data.</text>
</comment>
<dbReference type="PROSITE" id="PS51782">
    <property type="entry name" value="LYSM"/>
    <property type="match status" value="1"/>
</dbReference>
<feature type="compositionally biased region" description="Basic and acidic residues" evidence="1">
    <location>
        <begin position="777"/>
        <end position="790"/>
    </location>
</feature>
<accession>A0A4Q7Z9T6</accession>
<keyword evidence="5" id="KW-1185">Reference proteome</keyword>
<dbReference type="SMART" id="SM00257">
    <property type="entry name" value="LysM"/>
    <property type="match status" value="1"/>
</dbReference>
<dbReference type="CDD" id="cd00118">
    <property type="entry name" value="LysM"/>
    <property type="match status" value="1"/>
</dbReference>
<reference evidence="4 5" key="1">
    <citation type="submission" date="2019-02" db="EMBL/GenBank/DDBJ databases">
        <title>Sequencing the genomes of 1000 actinobacteria strains.</title>
        <authorList>
            <person name="Klenk H.-P."/>
        </authorList>
    </citation>
    <scope>NUCLEOTIDE SEQUENCE [LARGE SCALE GENOMIC DNA]</scope>
    <source>
        <strain evidence="4 5">DSM 45162</strain>
    </source>
</reference>
<feature type="region of interest" description="Disordered" evidence="1">
    <location>
        <begin position="225"/>
        <end position="327"/>
    </location>
</feature>
<keyword evidence="2" id="KW-0472">Membrane</keyword>
<evidence type="ECO:0000313" key="5">
    <source>
        <dbReference type="Proteomes" id="UP000292564"/>
    </source>
</evidence>
<feature type="compositionally biased region" description="Basic residues" evidence="1">
    <location>
        <begin position="356"/>
        <end position="370"/>
    </location>
</feature>
<sequence>MAHPVRRAGQILTGLTALLALLALLFGAPVALALLGGNPLPDTMPSWTQISDALTRPDDSGALFIAAVTIVGWIAWVAFVVPVIVEVVSRIRGIRTPRLPALSGMQSIAAGLVASVSLLIASPAVAVASSTPAQASPATAHTTTITALASPATTTVTTATTAPTTAASHHAGADTGAPATYRVHKGDNLSAISQRVLGDDTRYTEIADLNPRLIHDPDLIHPGQRFVLPDGAHDHGARRHATGHVTEATEAATPPASTPAPQPADTDPAPAATTPATAAPTQAAPAPAASHESSGTSTPTRPTNPTAAASAAPAPAPTADADDTSSDDDLVVPVAATVGSLGVLAALTLLALRRRRARQQQHRRPRRRIARPVDGSAEAKLHVAAVSTDWNRLDAALRTLAAGLADRPDEQWPDVVAAWVDDEAIHLVLTKECPAPPPPWTSDSPTIWTLPAQAELPDASDHLAPLPSLVTVGSQPGQHLLIDLERLGMVTVTGDPARALDLVRYIGGELAHNRWSDEVNVVLAGLDPDEAAWMAKLDSHRITVADSIEQAVAKLRRRLADTRDALAATGAATTMVGRGTETGEAWPPQVLLIANPAAEHQELLTELEQELIAAPSSGYAVVVTGAEQPPGRWPLTVDADGQLRVAFLTDAALTASALPPAMLQPLADLLDTAENTDDQPTPPAADTEAWAEGTDAAGGLYEPAAEQDVDDVAGGMDDMFGPADDGEDEQDSTDSEPVTAAEPVPVRPASAVTWNLANTETTPRPLRPAPVSTDPATMERRRRERDERDPHLDADLAAWTSGDAARPRISVLGPVQIVGAGQEPKERQRFYAEFIVYLASRGAKGSTAAQLEDAIWRDQTASSRSRRSAISHARTWLGETPDGGLWMPRMAGSQPYHLVEGYLFDWSLFRRLRARGEARGTDGADDLRAALELVRGAPFAGVQDGYHTQRTPYAWLPDSDVAPMHLVAAIVDTAHELVELYLAAGDLPGAHWAVERAWLADPERHEGQPWRDAMRLAHAEGRDSELAALIADLMRHRDAEHEEDLDVATYQLVRRLTFPSTLAS</sequence>
<keyword evidence="2" id="KW-1133">Transmembrane helix</keyword>
<dbReference type="OrthoDB" id="8444614at2"/>